<keyword evidence="1" id="KW-0732">Signal</keyword>
<organism evidence="2 3">
    <name type="scientific">Duncaniella dubosii</name>
    <dbReference type="NCBI Taxonomy" id="2518971"/>
    <lineage>
        <taxon>Bacteria</taxon>
        <taxon>Pseudomonadati</taxon>
        <taxon>Bacteroidota</taxon>
        <taxon>Bacteroidia</taxon>
        <taxon>Bacteroidales</taxon>
        <taxon>Muribaculaceae</taxon>
        <taxon>Duncaniella</taxon>
    </lineage>
</organism>
<evidence type="ECO:0008006" key="4">
    <source>
        <dbReference type="Google" id="ProtNLM"/>
    </source>
</evidence>
<keyword evidence="3" id="KW-1185">Reference proteome</keyword>
<gene>
    <name evidence="2" type="ORF">E7747_00705</name>
</gene>
<dbReference type="EMBL" id="CP039396">
    <property type="protein sequence ID" value="QCD40952.1"/>
    <property type="molecule type" value="Genomic_DNA"/>
</dbReference>
<dbReference type="RefSeq" id="WP_136413447.1">
    <property type="nucleotide sequence ID" value="NZ_CP039396.1"/>
</dbReference>
<evidence type="ECO:0000256" key="1">
    <source>
        <dbReference type="SAM" id="SignalP"/>
    </source>
</evidence>
<accession>A0A4P7VZS1</accession>
<feature type="chain" id="PRO_5020261247" description="Outer membrane protein beta-barrel domain-containing protein" evidence="1">
    <location>
        <begin position="21"/>
        <end position="345"/>
    </location>
</feature>
<dbReference type="AlphaFoldDB" id="A0A4P7VZS1"/>
<protein>
    <recommendedName>
        <fullName evidence="4">Outer membrane protein beta-barrel domain-containing protein</fullName>
    </recommendedName>
</protein>
<reference evidence="3" key="1">
    <citation type="submission" date="2019-02" db="EMBL/GenBank/DDBJ databases">
        <title>Isolation and identification of novel species under the genus Muribaculum.</title>
        <authorList>
            <person name="Miyake S."/>
            <person name="Ding Y."/>
            <person name="Low A."/>
            <person name="Soh M."/>
            <person name="Seedorf H."/>
        </authorList>
    </citation>
    <scope>NUCLEOTIDE SEQUENCE [LARGE SCALE GENOMIC DNA]</scope>
    <source>
        <strain evidence="3">H5</strain>
    </source>
</reference>
<proteinExistence type="predicted"/>
<evidence type="ECO:0000313" key="2">
    <source>
        <dbReference type="EMBL" id="QCD40952.1"/>
    </source>
</evidence>
<name>A0A4P7VZS1_9BACT</name>
<dbReference type="Proteomes" id="UP000297149">
    <property type="component" value="Chromosome"/>
</dbReference>
<sequence>MLRKLLFTATIIAATFSANAQTDSTQSVPCDTLLNASTASSIYVISSASSTAITVKNLNGGQDTFFYNSGNQKKTYGSITQTQINYPDISDIVVCETPNDVKIRFTSSEGEPLSYTFTFADPDNRSIKSYIGTKGSDFGFTISHKKSTKWDVISDGIGFGWGTPINTNTDMNVSMWKSSEFIFNMILGIKMTHRRHSLSMGFGIHWQELTTKGPNYFSKNNDGKISLIPYADGQTNGESRINLFSLQIPLLYGIKFGHKNYCGFKLGPVLNFNTGAHIETKYSFEGSDYKIKTGDINQRRATLDGMAIFNYRCIGVYARYAPMKRLNTSTGLEFGTFSTGVMLSF</sequence>
<evidence type="ECO:0000313" key="3">
    <source>
        <dbReference type="Proteomes" id="UP000297149"/>
    </source>
</evidence>
<dbReference type="KEGG" id="ddb:E7747_00705"/>
<feature type="signal peptide" evidence="1">
    <location>
        <begin position="1"/>
        <end position="20"/>
    </location>
</feature>